<dbReference type="EMBL" id="JQEC01000003">
    <property type="protein sequence ID" value="KGJ97221.1"/>
    <property type="molecule type" value="Genomic_DNA"/>
</dbReference>
<sequence length="285" mass="32427">MKNLIILLLLISAQCFAVTTVTTTGKQKPDDASHDYFIGLLRLALIETSEEYGYTVLQTVPYPGQERMLKLLALGEFYDVVWAGNSIIRESDLYKIPFPLFRGGLGWRGMIIRQQDKSKFSTFKTAKDLNALIACQGLHWPDADILERAGLAVARVGYFDAMLQMVELKRCDYLPLSIFEGQAELAAVKDSFPNLIFYQELIIQYPLTMHFFVKSSNNILAQRLTLGLQRLYESGSYERYMKNHPLTQHAFPLTKFKKSTVISLMNSNYTEHALAEYGLVWPGSK</sequence>
<evidence type="ECO:0000313" key="2">
    <source>
        <dbReference type="EMBL" id="KGJ97221.1"/>
    </source>
</evidence>
<accession>A0A099L301</accession>
<dbReference type="Proteomes" id="UP000029868">
    <property type="component" value="Unassembled WGS sequence"/>
</dbReference>
<evidence type="ECO:0000256" key="1">
    <source>
        <dbReference type="SAM" id="SignalP"/>
    </source>
</evidence>
<dbReference type="RefSeq" id="WP_052093418.1">
    <property type="nucleotide sequence ID" value="NZ_JQEC01000003.1"/>
</dbReference>
<proteinExistence type="predicted"/>
<feature type="signal peptide" evidence="1">
    <location>
        <begin position="1"/>
        <end position="17"/>
    </location>
</feature>
<organism evidence="2 3">
    <name type="scientific">Colwellia psychrerythraea</name>
    <name type="common">Vibrio psychroerythus</name>
    <dbReference type="NCBI Taxonomy" id="28229"/>
    <lineage>
        <taxon>Bacteria</taxon>
        <taxon>Pseudomonadati</taxon>
        <taxon>Pseudomonadota</taxon>
        <taxon>Gammaproteobacteria</taxon>
        <taxon>Alteromonadales</taxon>
        <taxon>Colwelliaceae</taxon>
        <taxon>Colwellia</taxon>
    </lineage>
</organism>
<name>A0A099L301_COLPS</name>
<evidence type="ECO:0008006" key="4">
    <source>
        <dbReference type="Google" id="ProtNLM"/>
    </source>
</evidence>
<feature type="chain" id="PRO_5001949768" description="Solute-binding protein family 3/N-terminal domain-containing protein" evidence="1">
    <location>
        <begin position="18"/>
        <end position="285"/>
    </location>
</feature>
<gene>
    <name evidence="2" type="ORF">GAB14E_1294</name>
</gene>
<dbReference type="AlphaFoldDB" id="A0A099L301"/>
<comment type="caution">
    <text evidence="2">The sequence shown here is derived from an EMBL/GenBank/DDBJ whole genome shotgun (WGS) entry which is preliminary data.</text>
</comment>
<keyword evidence="1" id="KW-0732">Signal</keyword>
<dbReference type="OrthoDB" id="547680at2"/>
<protein>
    <recommendedName>
        <fullName evidence="4">Solute-binding protein family 3/N-terminal domain-containing protein</fullName>
    </recommendedName>
</protein>
<evidence type="ECO:0000313" key="3">
    <source>
        <dbReference type="Proteomes" id="UP000029868"/>
    </source>
</evidence>
<dbReference type="SUPFAM" id="SSF53850">
    <property type="entry name" value="Periplasmic binding protein-like II"/>
    <property type="match status" value="1"/>
</dbReference>
<reference evidence="2 3" key="1">
    <citation type="submission" date="2014-08" db="EMBL/GenBank/DDBJ databases">
        <title>Genomic and Phenotypic Diversity of Colwellia psychrerythraea strains from Disparate Marine Basins.</title>
        <authorList>
            <person name="Techtmann S.M."/>
            <person name="Stelling S.C."/>
            <person name="Utturkar S.M."/>
            <person name="Alshibli N."/>
            <person name="Harris A."/>
            <person name="Brown S.D."/>
            <person name="Hazen T.C."/>
        </authorList>
    </citation>
    <scope>NUCLEOTIDE SEQUENCE [LARGE SCALE GENOMIC DNA]</scope>
    <source>
        <strain evidence="2 3">GAB14E</strain>
    </source>
</reference>
<dbReference type="PATRIC" id="fig|28229.3.peg.449"/>